<dbReference type="OrthoDB" id="7526931at2759"/>
<protein>
    <submittedName>
        <fullName evidence="1">Uncharacterized protein</fullName>
    </submittedName>
</protein>
<dbReference type="InterPro" id="IPR006631">
    <property type="entry name" value="DM4_12"/>
</dbReference>
<dbReference type="EMBL" id="KK107039">
    <property type="protein sequence ID" value="EZA61853.1"/>
    <property type="molecule type" value="Genomic_DNA"/>
</dbReference>
<organism evidence="1 2">
    <name type="scientific">Ooceraea biroi</name>
    <name type="common">Clonal raider ant</name>
    <name type="synonym">Cerapachys biroi</name>
    <dbReference type="NCBI Taxonomy" id="2015173"/>
    <lineage>
        <taxon>Eukaryota</taxon>
        <taxon>Metazoa</taxon>
        <taxon>Ecdysozoa</taxon>
        <taxon>Arthropoda</taxon>
        <taxon>Hexapoda</taxon>
        <taxon>Insecta</taxon>
        <taxon>Pterygota</taxon>
        <taxon>Neoptera</taxon>
        <taxon>Endopterygota</taxon>
        <taxon>Hymenoptera</taxon>
        <taxon>Apocrita</taxon>
        <taxon>Aculeata</taxon>
        <taxon>Formicoidea</taxon>
        <taxon>Formicidae</taxon>
        <taxon>Dorylinae</taxon>
        <taxon>Ooceraea</taxon>
    </lineage>
</organism>
<evidence type="ECO:0000313" key="1">
    <source>
        <dbReference type="EMBL" id="EZA61853.1"/>
    </source>
</evidence>
<dbReference type="AlphaFoldDB" id="A0A026X183"/>
<dbReference type="Pfam" id="PF07841">
    <property type="entry name" value="DM4_12"/>
    <property type="match status" value="1"/>
</dbReference>
<proteinExistence type="predicted"/>
<gene>
    <name evidence="1" type="ORF">X777_04664</name>
</gene>
<name>A0A026X183_OOCBI</name>
<feature type="non-terminal residue" evidence="1">
    <location>
        <position position="1"/>
    </location>
</feature>
<dbReference type="OMA" id="ESHGFDG"/>
<evidence type="ECO:0000313" key="2">
    <source>
        <dbReference type="Proteomes" id="UP000053097"/>
    </source>
</evidence>
<keyword evidence="2" id="KW-1185">Reference proteome</keyword>
<accession>A0A026X183</accession>
<dbReference type="Proteomes" id="UP000053097">
    <property type="component" value="Unassembled WGS sequence"/>
</dbReference>
<reference evidence="1 2" key="1">
    <citation type="journal article" date="2014" name="Curr. Biol.">
        <title>The genome of the clonal raider ant Cerapachys biroi.</title>
        <authorList>
            <person name="Oxley P.R."/>
            <person name="Ji L."/>
            <person name="Fetter-Pruneda I."/>
            <person name="McKenzie S.K."/>
            <person name="Li C."/>
            <person name="Hu H."/>
            <person name="Zhang G."/>
            <person name="Kronauer D.J."/>
        </authorList>
    </citation>
    <scope>NUCLEOTIDE SEQUENCE [LARGE SCALE GENOMIC DNA]</scope>
</reference>
<sequence>NPIALSYLRSLRNRDGCDAVRWRDTFSSLLVAAAPYRPIRVTASSCERQNAENQVSRFRHRRYRFNYKINSLPYTTIFAQAAGFKAAWKLPAAGEHRHIRSVSDIHEYAELMYESHGFNGRSCLLKNICQALQYTERKDGVVRKILKLLAGSYINNSTWHEDPLFCERHIRDCPLQLIGFNSFAEG</sequence>